<dbReference type="NCBIfam" id="TIGR00842">
    <property type="entry name" value="bcct"/>
    <property type="match status" value="1"/>
</dbReference>
<dbReference type="InterPro" id="IPR000060">
    <property type="entry name" value="BCCT_transptr"/>
</dbReference>
<keyword evidence="4" id="KW-1003">Cell membrane</keyword>
<feature type="transmembrane region" description="Helical" evidence="9">
    <location>
        <begin position="213"/>
        <end position="237"/>
    </location>
</feature>
<dbReference type="Pfam" id="PF02028">
    <property type="entry name" value="BCCT"/>
    <property type="match status" value="1"/>
</dbReference>
<evidence type="ECO:0000256" key="6">
    <source>
        <dbReference type="ARBA" id="ARBA00022989"/>
    </source>
</evidence>
<evidence type="ECO:0000256" key="4">
    <source>
        <dbReference type="ARBA" id="ARBA00022475"/>
    </source>
</evidence>
<feature type="transmembrane region" description="Helical" evidence="9">
    <location>
        <begin position="371"/>
        <end position="394"/>
    </location>
</feature>
<name>A0A5C4U2J2_9CORY</name>
<keyword evidence="3" id="KW-0813">Transport</keyword>
<sequence>MSTASPQPEPITADPRPKEEHRKAGERGLQSDPIVFLGALGFITAFVVFTIVFSQTSQKVFTAVAEALTTNLNWLYIGGVSIAFVFLIALFVSRYGNVRLGDDEEEPEYSLLSWFAMLFAGGMGAILMFWGVAEPLNHSVNPPRGGFEAMSPMAIEQAFGFTYYHFGVHMWVIMTLPGLALGYFIHKRKLPPRLSSVFAPILHKHVYGLPGKLIDILAIIGTTFGIAASVGLGALQINSGMNMLWGTPIVSWVEMSIILAITVAASISVATGLDKGIRILSNANIIMAVMLMVFILLTGPTLTLLSFTVESFGLYIHWLPELMFWTDSFHNNPGWQGKWTVFYWAWSICWSPYVGMFVASISRGRSVREFIAGVLILPTIFDVVWFAIVGRAGIEAELANPGRLSEPVVGEGNVPFALFGLLQDYPLTMLVSAFALVVIVIFFITSIDSAAMVNDMLATGEADKSPTYYRVGWAVAIGAVTAAILLAGKEQAITTLQQVVIIVALPFFLVQFVMMYSLVKGMSEDSAIQRRVRTRRWEKTDSPEKLEKHEVAPQPGYADLALDEEGRMVIPGDVVIGGNLGVEGEDGRADVEERDTRIVEQSRPRASTDWED</sequence>
<feature type="region of interest" description="Disordered" evidence="8">
    <location>
        <begin position="1"/>
        <end position="26"/>
    </location>
</feature>
<comment type="subcellular location">
    <subcellularLocation>
        <location evidence="1">Cell membrane</location>
        <topology evidence="1">Multi-pass membrane protein</topology>
    </subcellularLocation>
</comment>
<keyword evidence="11" id="KW-1185">Reference proteome</keyword>
<proteinExistence type="inferred from homology"/>
<evidence type="ECO:0000256" key="5">
    <source>
        <dbReference type="ARBA" id="ARBA00022692"/>
    </source>
</evidence>
<feature type="transmembrane region" description="Helical" evidence="9">
    <location>
        <begin position="112"/>
        <end position="133"/>
    </location>
</feature>
<dbReference type="RefSeq" id="WP_139465965.1">
    <property type="nucleotide sequence ID" value="NZ_VDHJ01000010.1"/>
</dbReference>
<reference evidence="10 11" key="1">
    <citation type="submission" date="2019-06" db="EMBL/GenBank/DDBJ databases">
        <authorList>
            <person name="Li J."/>
        </authorList>
    </citation>
    <scope>NUCLEOTIDE SEQUENCE [LARGE SCALE GENOMIC DNA]</scope>
    <source>
        <strain evidence="10 11">LMG 28165</strain>
    </source>
</reference>
<gene>
    <name evidence="10" type="ORF">FHE74_07900</name>
</gene>
<keyword evidence="6 9" id="KW-1133">Transmembrane helix</keyword>
<evidence type="ECO:0000256" key="2">
    <source>
        <dbReference type="ARBA" id="ARBA00005658"/>
    </source>
</evidence>
<evidence type="ECO:0000256" key="3">
    <source>
        <dbReference type="ARBA" id="ARBA00022448"/>
    </source>
</evidence>
<dbReference type="Proteomes" id="UP000312032">
    <property type="component" value="Unassembled WGS sequence"/>
</dbReference>
<accession>A0A5C4U2J2</accession>
<dbReference type="GO" id="GO:0022857">
    <property type="term" value="F:transmembrane transporter activity"/>
    <property type="evidence" value="ECO:0007669"/>
    <property type="project" value="InterPro"/>
</dbReference>
<feature type="transmembrane region" description="Helical" evidence="9">
    <location>
        <begin position="163"/>
        <end position="185"/>
    </location>
</feature>
<feature type="transmembrane region" description="Helical" evidence="9">
    <location>
        <begin position="425"/>
        <end position="447"/>
    </location>
</feature>
<comment type="caution">
    <text evidence="10">The sequence shown here is derived from an EMBL/GenBank/DDBJ whole genome shotgun (WGS) entry which is preliminary data.</text>
</comment>
<feature type="compositionally biased region" description="Basic and acidic residues" evidence="8">
    <location>
        <begin position="585"/>
        <end position="612"/>
    </location>
</feature>
<keyword evidence="7 9" id="KW-0472">Membrane</keyword>
<feature type="transmembrane region" description="Helical" evidence="9">
    <location>
        <begin position="499"/>
        <end position="519"/>
    </location>
</feature>
<evidence type="ECO:0000313" key="10">
    <source>
        <dbReference type="EMBL" id="TNL96611.1"/>
    </source>
</evidence>
<dbReference type="AlphaFoldDB" id="A0A5C4U2J2"/>
<feature type="transmembrane region" description="Helical" evidence="9">
    <location>
        <begin position="341"/>
        <end position="359"/>
    </location>
</feature>
<evidence type="ECO:0000256" key="1">
    <source>
        <dbReference type="ARBA" id="ARBA00004651"/>
    </source>
</evidence>
<feature type="transmembrane region" description="Helical" evidence="9">
    <location>
        <begin position="468"/>
        <end position="487"/>
    </location>
</feature>
<dbReference type="PANTHER" id="PTHR30047:SF7">
    <property type="entry name" value="HIGH-AFFINITY CHOLINE TRANSPORT PROTEIN"/>
    <property type="match status" value="1"/>
</dbReference>
<evidence type="ECO:0000313" key="11">
    <source>
        <dbReference type="Proteomes" id="UP000312032"/>
    </source>
</evidence>
<keyword evidence="5 9" id="KW-0812">Transmembrane</keyword>
<protein>
    <submittedName>
        <fullName evidence="10">BCCT family transporter</fullName>
    </submittedName>
</protein>
<dbReference type="GO" id="GO:0005886">
    <property type="term" value="C:plasma membrane"/>
    <property type="evidence" value="ECO:0007669"/>
    <property type="project" value="UniProtKB-SubCell"/>
</dbReference>
<feature type="transmembrane region" description="Helical" evidence="9">
    <location>
        <begin position="74"/>
        <end position="92"/>
    </location>
</feature>
<feature type="transmembrane region" description="Helical" evidence="9">
    <location>
        <begin position="249"/>
        <end position="273"/>
    </location>
</feature>
<evidence type="ECO:0000256" key="8">
    <source>
        <dbReference type="SAM" id="MobiDB-lite"/>
    </source>
</evidence>
<evidence type="ECO:0000256" key="7">
    <source>
        <dbReference type="ARBA" id="ARBA00023136"/>
    </source>
</evidence>
<dbReference type="OrthoDB" id="9775735at2"/>
<evidence type="ECO:0000256" key="9">
    <source>
        <dbReference type="SAM" id="Phobius"/>
    </source>
</evidence>
<feature type="transmembrane region" description="Helical" evidence="9">
    <location>
        <begin position="34"/>
        <end position="54"/>
    </location>
</feature>
<dbReference type="EMBL" id="VDHJ01000010">
    <property type="protein sequence ID" value="TNL96611.1"/>
    <property type="molecule type" value="Genomic_DNA"/>
</dbReference>
<feature type="transmembrane region" description="Helical" evidence="9">
    <location>
        <begin position="285"/>
        <end position="309"/>
    </location>
</feature>
<feature type="compositionally biased region" description="Basic and acidic residues" evidence="8">
    <location>
        <begin position="15"/>
        <end position="26"/>
    </location>
</feature>
<feature type="region of interest" description="Disordered" evidence="8">
    <location>
        <begin position="581"/>
        <end position="612"/>
    </location>
</feature>
<dbReference type="PANTHER" id="PTHR30047">
    <property type="entry name" value="HIGH-AFFINITY CHOLINE TRANSPORT PROTEIN-RELATED"/>
    <property type="match status" value="1"/>
</dbReference>
<comment type="similarity">
    <text evidence="2">Belongs to the BCCT transporter (TC 2.A.15) family.</text>
</comment>
<organism evidence="10 11">
    <name type="scientific">Corynebacterium tapiri</name>
    <dbReference type="NCBI Taxonomy" id="1448266"/>
    <lineage>
        <taxon>Bacteria</taxon>
        <taxon>Bacillati</taxon>
        <taxon>Actinomycetota</taxon>
        <taxon>Actinomycetes</taxon>
        <taxon>Mycobacteriales</taxon>
        <taxon>Corynebacteriaceae</taxon>
        <taxon>Corynebacterium</taxon>
    </lineage>
</organism>